<accession>A0A6G0YEA9</accession>
<feature type="non-terminal residue" evidence="1">
    <location>
        <position position="1"/>
    </location>
</feature>
<reference evidence="1 2" key="1">
    <citation type="submission" date="2019-08" db="EMBL/GenBank/DDBJ databases">
        <title>Whole genome of Aphis craccivora.</title>
        <authorList>
            <person name="Voronova N.V."/>
            <person name="Shulinski R.S."/>
            <person name="Bandarenka Y.V."/>
            <person name="Zhorov D.G."/>
            <person name="Warner D."/>
        </authorList>
    </citation>
    <scope>NUCLEOTIDE SEQUENCE [LARGE SCALE GENOMIC DNA]</scope>
    <source>
        <strain evidence="1">180601</strain>
        <tissue evidence="1">Whole Body</tissue>
    </source>
</reference>
<comment type="caution">
    <text evidence="1">The sequence shown here is derived from an EMBL/GenBank/DDBJ whole genome shotgun (WGS) entry which is preliminary data.</text>
</comment>
<evidence type="ECO:0000313" key="1">
    <source>
        <dbReference type="EMBL" id="KAF0754030.1"/>
    </source>
</evidence>
<dbReference type="EMBL" id="VUJU01004545">
    <property type="protein sequence ID" value="KAF0754030.1"/>
    <property type="molecule type" value="Genomic_DNA"/>
</dbReference>
<organism evidence="1 2">
    <name type="scientific">Aphis craccivora</name>
    <name type="common">Cowpea aphid</name>
    <dbReference type="NCBI Taxonomy" id="307492"/>
    <lineage>
        <taxon>Eukaryota</taxon>
        <taxon>Metazoa</taxon>
        <taxon>Ecdysozoa</taxon>
        <taxon>Arthropoda</taxon>
        <taxon>Hexapoda</taxon>
        <taxon>Insecta</taxon>
        <taxon>Pterygota</taxon>
        <taxon>Neoptera</taxon>
        <taxon>Paraneoptera</taxon>
        <taxon>Hemiptera</taxon>
        <taxon>Sternorrhyncha</taxon>
        <taxon>Aphidomorpha</taxon>
        <taxon>Aphidoidea</taxon>
        <taxon>Aphididae</taxon>
        <taxon>Aphidini</taxon>
        <taxon>Aphis</taxon>
        <taxon>Aphis</taxon>
    </lineage>
</organism>
<name>A0A6G0YEA9_APHCR</name>
<keyword evidence="2" id="KW-1185">Reference proteome</keyword>
<sequence>VFLTLLKTIRNFFNFDLPKYQLDSLSYQK</sequence>
<protein>
    <submittedName>
        <fullName evidence="1">Uncharacterized protein</fullName>
    </submittedName>
</protein>
<gene>
    <name evidence="1" type="ORF">FWK35_00037065</name>
</gene>
<feature type="non-terminal residue" evidence="1">
    <location>
        <position position="29"/>
    </location>
</feature>
<dbReference type="AlphaFoldDB" id="A0A6G0YEA9"/>
<evidence type="ECO:0000313" key="2">
    <source>
        <dbReference type="Proteomes" id="UP000478052"/>
    </source>
</evidence>
<proteinExistence type="predicted"/>
<dbReference type="Proteomes" id="UP000478052">
    <property type="component" value="Unassembled WGS sequence"/>
</dbReference>